<proteinExistence type="predicted"/>
<evidence type="ECO:0000313" key="1">
    <source>
        <dbReference type="EMBL" id="EMS78567.1"/>
    </source>
</evidence>
<organism evidence="1 2">
    <name type="scientific">Desulfotignum phosphitoxidans DSM 13687</name>
    <dbReference type="NCBI Taxonomy" id="1286635"/>
    <lineage>
        <taxon>Bacteria</taxon>
        <taxon>Pseudomonadati</taxon>
        <taxon>Thermodesulfobacteriota</taxon>
        <taxon>Desulfobacteria</taxon>
        <taxon>Desulfobacterales</taxon>
        <taxon>Desulfobacteraceae</taxon>
        <taxon>Desulfotignum</taxon>
    </lineage>
</organism>
<evidence type="ECO:0000313" key="2">
    <source>
        <dbReference type="Proteomes" id="UP000014216"/>
    </source>
</evidence>
<dbReference type="Proteomes" id="UP000014216">
    <property type="component" value="Unassembled WGS sequence"/>
</dbReference>
<dbReference type="AlphaFoldDB" id="S0G319"/>
<keyword evidence="2" id="KW-1185">Reference proteome</keyword>
<evidence type="ECO:0008006" key="3">
    <source>
        <dbReference type="Google" id="ProtNLM"/>
    </source>
</evidence>
<reference evidence="1 2" key="1">
    <citation type="journal article" date="2013" name="Genome Announc.">
        <title>Draft Genome Sequence of Desulfotignum phosphitoxidans DSM 13687 Strain FiPS-3.</title>
        <authorList>
            <person name="Poehlein A."/>
            <person name="Daniel R."/>
            <person name="Simeonova D.D."/>
        </authorList>
    </citation>
    <scope>NUCLEOTIDE SEQUENCE [LARGE SCALE GENOMIC DNA]</scope>
    <source>
        <strain evidence="1 2">DSM 13687</strain>
    </source>
</reference>
<gene>
    <name evidence="1" type="ORF">Dpo_7c00370</name>
</gene>
<dbReference type="EMBL" id="APJX01000007">
    <property type="protein sequence ID" value="EMS78567.1"/>
    <property type="molecule type" value="Genomic_DNA"/>
</dbReference>
<accession>S0G319</accession>
<sequence length="116" mass="12716">MITIRQVLILFCIFILILGCGTKKQAKSILLPQENGETGKIVIRSDTSGIMLDKPYTEAVYHAATGGFITRQTDPEETGQIYGPLLAAEPDMPDSADLAPDSRTNIPIIQEMIRQP</sequence>
<comment type="caution">
    <text evidence="1">The sequence shown here is derived from an EMBL/GenBank/DDBJ whole genome shotgun (WGS) entry which is preliminary data.</text>
</comment>
<protein>
    <recommendedName>
        <fullName evidence="3">Lipoprotein</fullName>
    </recommendedName>
</protein>
<dbReference type="PROSITE" id="PS51257">
    <property type="entry name" value="PROKAR_LIPOPROTEIN"/>
    <property type="match status" value="1"/>
</dbReference>
<name>S0G319_9BACT</name>